<evidence type="ECO:0000256" key="4">
    <source>
        <dbReference type="RuleBase" id="RU361201"/>
    </source>
</evidence>
<dbReference type="InterPro" id="IPR029071">
    <property type="entry name" value="Ubiquitin-like_domsf"/>
</dbReference>
<dbReference type="GO" id="GO:0000422">
    <property type="term" value="P:autophagy of mitochondrion"/>
    <property type="evidence" value="ECO:0007669"/>
    <property type="project" value="TreeGrafter"/>
</dbReference>
<reference evidence="6" key="2">
    <citation type="journal article" date="2012" name="Mol. Biochem. Parasitol.">
        <title>Autophagy protein 16-mediated autophagy is required for the encystation of Acanthamoeba castellanii.</title>
        <authorList>
            <person name="Song S.M."/>
            <person name="Han B.I."/>
            <person name="Moon E.K."/>
            <person name="Lee Y.R."/>
            <person name="Yu H.S."/>
            <person name="Jha B.K."/>
            <person name="Danne D.B."/>
            <person name="Kong H.H."/>
            <person name="Chung D.I."/>
            <person name="Hong Y."/>
        </authorList>
    </citation>
    <scope>NUCLEOTIDE SEQUENCE</scope>
</reference>
<dbReference type="GO" id="GO:0097352">
    <property type="term" value="P:autophagosome maturation"/>
    <property type="evidence" value="ECO:0007669"/>
    <property type="project" value="TreeGrafter"/>
</dbReference>
<comment type="subunit">
    <text evidence="4">Forms a conjugate with ATG5.</text>
</comment>
<accession>E7EL65</accession>
<evidence type="ECO:0000256" key="3">
    <source>
        <dbReference type="ARBA" id="ARBA00023006"/>
    </source>
</evidence>
<protein>
    <recommendedName>
        <fullName evidence="4">Ubiquitin-like protein ATG12</fullName>
    </recommendedName>
</protein>
<feature type="compositionally biased region" description="Low complexity" evidence="5">
    <location>
        <begin position="11"/>
        <end position="20"/>
    </location>
</feature>
<dbReference type="GO" id="GO:0019776">
    <property type="term" value="F:Atg8-family ligase activity"/>
    <property type="evidence" value="ECO:0007669"/>
    <property type="project" value="TreeGrafter"/>
</dbReference>
<proteinExistence type="evidence at transcript level"/>
<evidence type="ECO:0000313" key="6">
    <source>
        <dbReference type="EMBL" id="ADV31361.1"/>
    </source>
</evidence>
<comment type="similarity">
    <text evidence="4">Belongs to the ATG12 family.</text>
</comment>
<dbReference type="VEuPathDB" id="AmoebaDB:ACA1_382080"/>
<dbReference type="PANTHER" id="PTHR13385:SF0">
    <property type="entry name" value="UBIQUITIN-LIKE PROTEIN ATG12"/>
    <property type="match status" value="1"/>
</dbReference>
<dbReference type="GO" id="GO:0034045">
    <property type="term" value="C:phagophore assembly site membrane"/>
    <property type="evidence" value="ECO:0007669"/>
    <property type="project" value="TreeGrafter"/>
</dbReference>
<gene>
    <name evidence="6" type="primary">Atg12</name>
</gene>
<dbReference type="InterPro" id="IPR007242">
    <property type="entry name" value="Atg12"/>
</dbReference>
<keyword evidence="2 4" id="KW-0833">Ubl conjugation pathway</keyword>
<dbReference type="Pfam" id="PF04110">
    <property type="entry name" value="APG12"/>
    <property type="match status" value="1"/>
</dbReference>
<dbReference type="GO" id="GO:0000421">
    <property type="term" value="C:autophagosome membrane"/>
    <property type="evidence" value="ECO:0007669"/>
    <property type="project" value="TreeGrafter"/>
</dbReference>
<dbReference type="AlphaFoldDB" id="E7EL65"/>
<dbReference type="GO" id="GO:0034274">
    <property type="term" value="C:Atg12-Atg5-Atg16 complex"/>
    <property type="evidence" value="ECO:0007669"/>
    <property type="project" value="TreeGrafter"/>
</dbReference>
<dbReference type="GO" id="GO:0034727">
    <property type="term" value="P:piecemeal microautophagy of the nucleus"/>
    <property type="evidence" value="ECO:0007669"/>
    <property type="project" value="TreeGrafter"/>
</dbReference>
<dbReference type="GO" id="GO:0061723">
    <property type="term" value="P:glycophagy"/>
    <property type="evidence" value="ECO:0007669"/>
    <property type="project" value="TreeGrafter"/>
</dbReference>
<evidence type="ECO:0000256" key="1">
    <source>
        <dbReference type="ARBA" id="ARBA00022499"/>
    </source>
</evidence>
<keyword evidence="1 4" id="KW-1017">Isopeptide bond</keyword>
<organism evidence="6">
    <name type="scientific">Acanthamoeba castellanii</name>
    <name type="common">Amoeba</name>
    <dbReference type="NCBI Taxonomy" id="5755"/>
    <lineage>
        <taxon>Eukaryota</taxon>
        <taxon>Amoebozoa</taxon>
        <taxon>Discosea</taxon>
        <taxon>Longamoebia</taxon>
        <taxon>Centramoebida</taxon>
        <taxon>Acanthamoebidae</taxon>
        <taxon>Acanthamoeba</taxon>
    </lineage>
</organism>
<dbReference type="CDD" id="cd01612">
    <property type="entry name" value="Ubl_ATG12"/>
    <property type="match status" value="1"/>
</dbReference>
<evidence type="ECO:0000256" key="5">
    <source>
        <dbReference type="SAM" id="MobiDB-lite"/>
    </source>
</evidence>
<feature type="region of interest" description="Disordered" evidence="5">
    <location>
        <begin position="1"/>
        <end position="20"/>
    </location>
</feature>
<reference evidence="6" key="1">
    <citation type="submission" date="2010-12" db="EMBL/GenBank/DDBJ databases">
        <authorList>
            <person name="Song S."/>
            <person name="Hong Y."/>
            <person name="Kong H."/>
            <person name="Chung D."/>
        </authorList>
    </citation>
    <scope>NUCLEOTIDE SEQUENCE</scope>
</reference>
<keyword evidence="3 4" id="KW-0072">Autophagy</keyword>
<name>E7EL65_ACACA</name>
<dbReference type="SUPFAM" id="SSF54236">
    <property type="entry name" value="Ubiquitin-like"/>
    <property type="match status" value="1"/>
</dbReference>
<dbReference type="EMBL" id="HQ830265">
    <property type="protein sequence ID" value="ADV31361.1"/>
    <property type="molecule type" value="mRNA"/>
</dbReference>
<dbReference type="PANTHER" id="PTHR13385">
    <property type="entry name" value="AUTOPHAGY PROTEIN 12"/>
    <property type="match status" value="1"/>
</dbReference>
<evidence type="ECO:0000256" key="2">
    <source>
        <dbReference type="ARBA" id="ARBA00022786"/>
    </source>
</evidence>
<dbReference type="GO" id="GO:0000045">
    <property type="term" value="P:autophagosome assembly"/>
    <property type="evidence" value="ECO:0007669"/>
    <property type="project" value="InterPro"/>
</dbReference>
<dbReference type="OMA" id="YAKTHAW"/>
<dbReference type="FunFam" id="3.10.20.90:FF:000150">
    <property type="entry name" value="Ubiquitin-like protein ATG12"/>
    <property type="match status" value="1"/>
</dbReference>
<sequence>MADASAGGEQAAQPPVVASAPAAKPVEEYMKDGKVVIMFKAVGGASALKVNKFKLQAKASFQFIVDFLRKQLRCKPTDPLFLFVNGAFQPNPEEVIADLFKCFHNSGQLVINYCTTAAWG</sequence>
<dbReference type="Gene3D" id="3.10.20.90">
    <property type="entry name" value="Phosphatidylinositol 3-kinase Catalytic Subunit, Chain A, domain 1"/>
    <property type="match status" value="1"/>
</dbReference>